<evidence type="ECO:0000313" key="1">
    <source>
        <dbReference type="EMBL" id="KAL0187408.1"/>
    </source>
</evidence>
<accession>A0ABD0QN04</accession>
<comment type="caution">
    <text evidence="1">The sequence shown here is derived from an EMBL/GenBank/DDBJ whole genome shotgun (WGS) entry which is preliminary data.</text>
</comment>
<name>A0ABD0QN04_CIRMR</name>
<sequence>MQRIRRRTRNVISYKFALLRRVSAGVPRNKLLLKAAFADGGRLAQHGSGRFSAFGSGRERPGGRCLIDH</sequence>
<organism evidence="1 2">
    <name type="scientific">Cirrhinus mrigala</name>
    <name type="common">Mrigala</name>
    <dbReference type="NCBI Taxonomy" id="683832"/>
    <lineage>
        <taxon>Eukaryota</taxon>
        <taxon>Metazoa</taxon>
        <taxon>Chordata</taxon>
        <taxon>Craniata</taxon>
        <taxon>Vertebrata</taxon>
        <taxon>Euteleostomi</taxon>
        <taxon>Actinopterygii</taxon>
        <taxon>Neopterygii</taxon>
        <taxon>Teleostei</taxon>
        <taxon>Ostariophysi</taxon>
        <taxon>Cypriniformes</taxon>
        <taxon>Cyprinidae</taxon>
        <taxon>Labeoninae</taxon>
        <taxon>Labeonini</taxon>
        <taxon>Cirrhinus</taxon>
    </lineage>
</organism>
<proteinExistence type="predicted"/>
<protein>
    <submittedName>
        <fullName evidence="1">Uncharacterized protein</fullName>
    </submittedName>
</protein>
<reference evidence="1 2" key="1">
    <citation type="submission" date="2024-05" db="EMBL/GenBank/DDBJ databases">
        <title>Genome sequencing and assembly of Indian major carp, Cirrhinus mrigala (Hamilton, 1822).</title>
        <authorList>
            <person name="Mohindra V."/>
            <person name="Chowdhury L.M."/>
            <person name="Lal K."/>
            <person name="Jena J.K."/>
        </authorList>
    </citation>
    <scope>NUCLEOTIDE SEQUENCE [LARGE SCALE GENOMIC DNA]</scope>
    <source>
        <strain evidence="1">CM1030</strain>
        <tissue evidence="1">Blood</tissue>
    </source>
</reference>
<dbReference type="Proteomes" id="UP001529510">
    <property type="component" value="Unassembled WGS sequence"/>
</dbReference>
<evidence type="ECO:0000313" key="2">
    <source>
        <dbReference type="Proteomes" id="UP001529510"/>
    </source>
</evidence>
<dbReference type="EMBL" id="JAMKFB020000008">
    <property type="protein sequence ID" value="KAL0187408.1"/>
    <property type="molecule type" value="Genomic_DNA"/>
</dbReference>
<gene>
    <name evidence="1" type="ORF">M9458_019078</name>
</gene>
<feature type="non-terminal residue" evidence="1">
    <location>
        <position position="69"/>
    </location>
</feature>
<dbReference type="AlphaFoldDB" id="A0ABD0QN04"/>
<keyword evidence="2" id="KW-1185">Reference proteome</keyword>